<accession>A0A2H0UM67</accession>
<sequence>MFDLSVSPEKASRWIDIGMPIALGLALVVFLVLGIILAYHWKRYSAAPLMSWKFIALYYIIGGALLLMMLGAYLTFTL</sequence>
<reference evidence="3" key="1">
    <citation type="submission" date="2017-09" db="EMBL/GenBank/DDBJ databases">
        <title>Depth-based differentiation of microbial function through sediment-hosted aquifers and enrichment of novel symbionts in the deep terrestrial subsurface.</title>
        <authorList>
            <person name="Probst A.J."/>
            <person name="Ladd B."/>
            <person name="Jarett J.K."/>
            <person name="Geller-Mcgrath D.E."/>
            <person name="Sieber C.M.K."/>
            <person name="Emerson J.B."/>
            <person name="Anantharaman K."/>
            <person name="Thomas B.C."/>
            <person name="Malmstrom R."/>
            <person name="Stieglmeier M."/>
            <person name="Klingl A."/>
            <person name="Woyke T."/>
            <person name="Ryan C.M."/>
            <person name="Banfield J.F."/>
        </authorList>
    </citation>
    <scope>NUCLEOTIDE SEQUENCE [LARGE SCALE GENOMIC DNA]</scope>
</reference>
<feature type="transmembrane region" description="Helical" evidence="1">
    <location>
        <begin position="21"/>
        <end position="41"/>
    </location>
</feature>
<dbReference type="Proteomes" id="UP000229526">
    <property type="component" value="Unassembled WGS sequence"/>
</dbReference>
<organism evidence="2 3">
    <name type="scientific">Candidatus Harrisonbacteria bacterium CG10_big_fil_rev_8_21_14_0_10_49_15</name>
    <dbReference type="NCBI Taxonomy" id="1974587"/>
    <lineage>
        <taxon>Bacteria</taxon>
        <taxon>Candidatus Harrisoniibacteriota</taxon>
    </lineage>
</organism>
<evidence type="ECO:0000313" key="2">
    <source>
        <dbReference type="EMBL" id="PIR87507.1"/>
    </source>
</evidence>
<protein>
    <submittedName>
        <fullName evidence="2">Uncharacterized protein</fullName>
    </submittedName>
</protein>
<name>A0A2H0UM67_9BACT</name>
<evidence type="ECO:0000313" key="3">
    <source>
        <dbReference type="Proteomes" id="UP000229526"/>
    </source>
</evidence>
<feature type="transmembrane region" description="Helical" evidence="1">
    <location>
        <begin position="56"/>
        <end position="76"/>
    </location>
</feature>
<keyword evidence="1" id="KW-0812">Transmembrane</keyword>
<evidence type="ECO:0000256" key="1">
    <source>
        <dbReference type="SAM" id="Phobius"/>
    </source>
</evidence>
<dbReference type="AlphaFoldDB" id="A0A2H0UM67"/>
<gene>
    <name evidence="2" type="ORF">COU11_00130</name>
</gene>
<proteinExistence type="predicted"/>
<keyword evidence="1" id="KW-1133">Transmembrane helix</keyword>
<comment type="caution">
    <text evidence="2">The sequence shown here is derived from an EMBL/GenBank/DDBJ whole genome shotgun (WGS) entry which is preliminary data.</text>
</comment>
<dbReference type="EMBL" id="PFBD01000001">
    <property type="protein sequence ID" value="PIR87507.1"/>
    <property type="molecule type" value="Genomic_DNA"/>
</dbReference>
<keyword evidence="1" id="KW-0472">Membrane</keyword>